<evidence type="ECO:0000313" key="1">
    <source>
        <dbReference type="EMBL" id="KKZ13775.1"/>
    </source>
</evidence>
<evidence type="ECO:0000313" key="2">
    <source>
        <dbReference type="Proteomes" id="UP000035037"/>
    </source>
</evidence>
<organism evidence="1 2">
    <name type="scientific">Candidatus Synechococcus spongiarum 15L</name>
    <dbReference type="NCBI Taxonomy" id="1608419"/>
    <lineage>
        <taxon>Bacteria</taxon>
        <taxon>Bacillati</taxon>
        <taxon>Cyanobacteriota</taxon>
        <taxon>Cyanophyceae</taxon>
        <taxon>Synechococcales</taxon>
        <taxon>Synechococcaceae</taxon>
        <taxon>Synechococcus</taxon>
    </lineage>
</organism>
<protein>
    <submittedName>
        <fullName evidence="1">Uncharacterized protein</fullName>
    </submittedName>
</protein>
<reference evidence="1 2" key="2">
    <citation type="submission" date="2015-05" db="EMBL/GenBank/DDBJ databases">
        <title>Lifestyle Evolution in Cyanobacterial Symbionts of Sponges.</title>
        <authorList>
            <person name="Burgsdorf I."/>
            <person name="Slaby B.M."/>
            <person name="Handley K.M."/>
            <person name="Haber M."/>
            <person name="Blom J."/>
            <person name="Marshall C.W."/>
            <person name="Gilbert J.A."/>
            <person name="Hentschel U."/>
            <person name="Steindler L."/>
        </authorList>
    </citation>
    <scope>NUCLEOTIDE SEQUENCE [LARGE SCALE GENOMIC DNA]</scope>
    <source>
        <strain evidence="1">15L</strain>
    </source>
</reference>
<dbReference type="Proteomes" id="UP000035037">
    <property type="component" value="Unassembled WGS sequence"/>
</dbReference>
<dbReference type="PATRIC" id="fig|1608419.3.peg.2174"/>
<gene>
    <name evidence="1" type="ORF">TQ37_03590</name>
</gene>
<comment type="caution">
    <text evidence="1">The sequence shown here is derived from an EMBL/GenBank/DDBJ whole genome shotgun (WGS) entry which is preliminary data.</text>
</comment>
<dbReference type="EMBL" id="JYFQ01000070">
    <property type="protein sequence ID" value="KKZ13775.1"/>
    <property type="molecule type" value="Genomic_DNA"/>
</dbReference>
<dbReference type="AlphaFoldDB" id="A0A0G8AWU3"/>
<proteinExistence type="predicted"/>
<sequence length="62" mass="7133">MTAALLAAARTRKRGLMQILLTRKCRFDPLQQLDPRSVALQQVADVQVRLMEQVFHRCINVL</sequence>
<name>A0A0G8AWU3_9SYNE</name>
<accession>A0A0G8AWU3</accession>
<reference evidence="1 2" key="1">
    <citation type="submission" date="2015-02" db="EMBL/GenBank/DDBJ databases">
        <authorList>
            <person name="Slaby B."/>
            <person name="Hentschel U."/>
        </authorList>
    </citation>
    <scope>NUCLEOTIDE SEQUENCE [LARGE SCALE GENOMIC DNA]</scope>
    <source>
        <strain evidence="1">15L</strain>
    </source>
</reference>